<feature type="region of interest" description="Disordered" evidence="2">
    <location>
        <begin position="137"/>
        <end position="164"/>
    </location>
</feature>
<dbReference type="InterPro" id="IPR019734">
    <property type="entry name" value="TPR_rpt"/>
</dbReference>
<dbReference type="AlphaFoldDB" id="A0A815L398"/>
<dbReference type="EMBL" id="CAJNOH010005476">
    <property type="protein sequence ID" value="CAF1398978.1"/>
    <property type="molecule type" value="Genomic_DNA"/>
</dbReference>
<evidence type="ECO:0000313" key="4">
    <source>
        <dbReference type="EMBL" id="CAF1623722.1"/>
    </source>
</evidence>
<proteinExistence type="predicted"/>
<comment type="caution">
    <text evidence="3">The sequence shown here is derived from an EMBL/GenBank/DDBJ whole genome shotgun (WGS) entry which is preliminary data.</text>
</comment>
<dbReference type="SMART" id="SM00028">
    <property type="entry name" value="TPR"/>
    <property type="match status" value="1"/>
</dbReference>
<dbReference type="SUPFAM" id="SSF48452">
    <property type="entry name" value="TPR-like"/>
    <property type="match status" value="1"/>
</dbReference>
<sequence>MATSATTHKSTEHKQSARNGLSLVWLDDNAGQDPNAQEIFRALFEQVFIFTDSAACLELVESAETETPCISLLVSGKYGQMFVHDRFQPLNPIKDIYVYCFDTAKHNQWAQQCDKVRCVDSDFGIILKHMQQAVNKTLKQHHHHHQQQQQPIDDRQEQEEIQDEPETKELERFLDDNNLYDQLALDILLQNADHDDGIEDFKNYCQTHVENNNEEQANEQEKSFKPNIPIKQWYKQDLVFINLNSINLTQLWTLRWFIRLFYRQLTNEYEDFIQDKEIIKVNYGSWLTTDEFDAMKHRIGEHFIFTELLMTYANRNNALESIKDEKSEQKKYKVIFEITVNKNNHHTVPYSEIQDNEVLFWFGSRHRIMKLEYIENQDEDKDSYWLIGVNLCTTLDRQESIETLYEYYRKELIELNNIHYALGRILMYKGWYYEAEKWLQTTNHYKDLAELAIRQNQCERANQYLEHLSEDSDDANLLRAYVNLLSSNDNIAKGRTLLMKIGSDATDKIIRARVNIGLGFINLVVSQQNDQALDYFILGSKTLCKNLPNIHPDIAKSYIGIGYAYYAQNKIQDAEKYFQMALTIQKQSLPYIHSDVAKTHSGIAHCLSIQKQTIQKALEELQYAYNILMHTLSREYKKHPQILLTKIDIDRIRKGKELHVRNTLLDYI</sequence>
<keyword evidence="1" id="KW-0802">TPR repeat</keyword>
<dbReference type="EMBL" id="CAJNOL010006970">
    <property type="protein sequence ID" value="CAF1623722.1"/>
    <property type="molecule type" value="Genomic_DNA"/>
</dbReference>
<accession>A0A815L398</accession>
<dbReference type="PROSITE" id="PS50005">
    <property type="entry name" value="TPR"/>
    <property type="match status" value="1"/>
</dbReference>
<evidence type="ECO:0008006" key="7">
    <source>
        <dbReference type="Google" id="ProtNLM"/>
    </source>
</evidence>
<dbReference type="Proteomes" id="UP000663870">
    <property type="component" value="Unassembled WGS sequence"/>
</dbReference>
<evidence type="ECO:0000313" key="6">
    <source>
        <dbReference type="Proteomes" id="UP000663870"/>
    </source>
</evidence>
<gene>
    <name evidence="4" type="ORF">JXQ802_LOCUS50914</name>
    <name evidence="3" type="ORF">PYM288_LOCUS34723</name>
</gene>
<dbReference type="Proteomes" id="UP000663854">
    <property type="component" value="Unassembled WGS sequence"/>
</dbReference>
<dbReference type="InterPro" id="IPR011990">
    <property type="entry name" value="TPR-like_helical_dom_sf"/>
</dbReference>
<reference evidence="3" key="1">
    <citation type="submission" date="2021-02" db="EMBL/GenBank/DDBJ databases">
        <authorList>
            <person name="Nowell W R."/>
        </authorList>
    </citation>
    <scope>NUCLEOTIDE SEQUENCE</scope>
</reference>
<evidence type="ECO:0000313" key="3">
    <source>
        <dbReference type="EMBL" id="CAF1398978.1"/>
    </source>
</evidence>
<protein>
    <recommendedName>
        <fullName evidence="7">Tetratricopeptide repeat protein</fullName>
    </recommendedName>
</protein>
<evidence type="ECO:0000256" key="1">
    <source>
        <dbReference type="PROSITE-ProRule" id="PRU00339"/>
    </source>
</evidence>
<name>A0A815L398_9BILA</name>
<feature type="repeat" description="TPR" evidence="1">
    <location>
        <begin position="555"/>
        <end position="588"/>
    </location>
</feature>
<evidence type="ECO:0000313" key="5">
    <source>
        <dbReference type="Proteomes" id="UP000663854"/>
    </source>
</evidence>
<evidence type="ECO:0000256" key="2">
    <source>
        <dbReference type="SAM" id="MobiDB-lite"/>
    </source>
</evidence>
<keyword evidence="6" id="KW-1185">Reference proteome</keyword>
<organism evidence="3 5">
    <name type="scientific">Rotaria sordida</name>
    <dbReference type="NCBI Taxonomy" id="392033"/>
    <lineage>
        <taxon>Eukaryota</taxon>
        <taxon>Metazoa</taxon>
        <taxon>Spiralia</taxon>
        <taxon>Gnathifera</taxon>
        <taxon>Rotifera</taxon>
        <taxon>Eurotatoria</taxon>
        <taxon>Bdelloidea</taxon>
        <taxon>Philodinida</taxon>
        <taxon>Philodinidae</taxon>
        <taxon>Rotaria</taxon>
    </lineage>
</organism>
<dbReference type="Gene3D" id="1.25.40.10">
    <property type="entry name" value="Tetratricopeptide repeat domain"/>
    <property type="match status" value="1"/>
</dbReference>